<proteinExistence type="predicted"/>
<name>A0A367L6T9_9HYPO</name>
<evidence type="ECO:0000313" key="3">
    <source>
        <dbReference type="Proteomes" id="UP000253664"/>
    </source>
</evidence>
<dbReference type="Proteomes" id="UP000253664">
    <property type="component" value="Unassembled WGS sequence"/>
</dbReference>
<keyword evidence="3" id="KW-1185">Reference proteome</keyword>
<gene>
    <name evidence="2" type="ORF">L249_8387</name>
</gene>
<reference evidence="2 3" key="1">
    <citation type="journal article" date="2015" name="BMC Genomics">
        <title>Insights from the genome of Ophiocordyceps polyrhachis-furcata to pathogenicity and host specificity in insect fungi.</title>
        <authorList>
            <person name="Wichadakul D."/>
            <person name="Kobmoo N."/>
            <person name="Ingsriswang S."/>
            <person name="Tangphatsornruang S."/>
            <person name="Chantasingh D."/>
            <person name="Luangsa-ard J.J."/>
            <person name="Eurwilaichitr L."/>
        </authorList>
    </citation>
    <scope>NUCLEOTIDE SEQUENCE [LARGE SCALE GENOMIC DNA]</scope>
    <source>
        <strain evidence="2 3">BCC 54312</strain>
    </source>
</reference>
<sequence>MSEGRKGRGQDREKREKDRRCHDVSIYQHEDVTTNMYEAVSPQVDSKKRGIDYTRCTKQSWEPSDTSPNNDAQLIQPLHIYIHCTRISTTGWVEIFKPVQSTTKQSAPSLFPSPPPQYQEKVEAELRFGLRGVWHSAAVEGEMQTRTLGVEISSHPPSLSPSFLFFRKHLEKCAGVVRRPHLPEKANRSKGKKASHQPLIRTLICIHIHICLPSLPRHFFLPRRRHFPLLDRSLLQPEGFFLTIFILPPPNVAKGPWHPIALPPAHDSSIGNEGNRQKGKKKKTNKSFLACR</sequence>
<accession>A0A367L6T9</accession>
<organism evidence="2 3">
    <name type="scientific">Ophiocordyceps polyrhachis-furcata BCC 54312</name>
    <dbReference type="NCBI Taxonomy" id="1330021"/>
    <lineage>
        <taxon>Eukaryota</taxon>
        <taxon>Fungi</taxon>
        <taxon>Dikarya</taxon>
        <taxon>Ascomycota</taxon>
        <taxon>Pezizomycotina</taxon>
        <taxon>Sordariomycetes</taxon>
        <taxon>Hypocreomycetidae</taxon>
        <taxon>Hypocreales</taxon>
        <taxon>Ophiocordycipitaceae</taxon>
        <taxon>Ophiocordyceps</taxon>
    </lineage>
</organism>
<dbReference type="EMBL" id="LKCN02000013">
    <property type="protein sequence ID" value="RCI10143.1"/>
    <property type="molecule type" value="Genomic_DNA"/>
</dbReference>
<feature type="region of interest" description="Disordered" evidence="1">
    <location>
        <begin position="264"/>
        <end position="292"/>
    </location>
</feature>
<evidence type="ECO:0000313" key="2">
    <source>
        <dbReference type="EMBL" id="RCI10143.1"/>
    </source>
</evidence>
<feature type="region of interest" description="Disordered" evidence="1">
    <location>
        <begin position="1"/>
        <end position="26"/>
    </location>
</feature>
<protein>
    <submittedName>
        <fullName evidence="2">Uncharacterized protein</fullName>
    </submittedName>
</protein>
<dbReference type="AlphaFoldDB" id="A0A367L6T9"/>
<comment type="caution">
    <text evidence="2">The sequence shown here is derived from an EMBL/GenBank/DDBJ whole genome shotgun (WGS) entry which is preliminary data.</text>
</comment>
<evidence type="ECO:0000256" key="1">
    <source>
        <dbReference type="SAM" id="MobiDB-lite"/>
    </source>
</evidence>